<dbReference type="Proteomes" id="UP000199651">
    <property type="component" value="Unassembled WGS sequence"/>
</dbReference>
<dbReference type="STRING" id="504798.SAMN05421871_103636"/>
<keyword evidence="2" id="KW-1185">Reference proteome</keyword>
<dbReference type="AlphaFoldDB" id="A0A1H0F562"/>
<proteinExistence type="predicted"/>
<name>A0A1H0F562_9PSEU</name>
<dbReference type="EMBL" id="FNJB01000001">
    <property type="protein sequence ID" value="SDN89790.1"/>
    <property type="molecule type" value="Genomic_DNA"/>
</dbReference>
<organism evidence="1 2">
    <name type="scientific">Actinokineospora alba</name>
    <dbReference type="NCBI Taxonomy" id="504798"/>
    <lineage>
        <taxon>Bacteria</taxon>
        <taxon>Bacillati</taxon>
        <taxon>Actinomycetota</taxon>
        <taxon>Actinomycetes</taxon>
        <taxon>Pseudonocardiales</taxon>
        <taxon>Pseudonocardiaceae</taxon>
        <taxon>Actinokineospora</taxon>
    </lineage>
</organism>
<accession>A0A1H0F562</accession>
<evidence type="ECO:0000313" key="2">
    <source>
        <dbReference type="Proteomes" id="UP000199651"/>
    </source>
</evidence>
<sequence>METLIEVSGFNPSWMASPWYEWSDAQSATVWAVQAMKITAAGLHQRGADDGATWTDFTRQLDTTFGRSDWGTNAIVQRVLYAAAEMDRNNPLRLTDEQWLYAGTMARTALETWHQDTTDLVGLAAHLGVDPVQIGWVAAPAAEQPEFARDFASYVSYYLSEGGGLPDAATIGSWFGKDLWPEAIVARFQTDFPTGVSTPDGTVLSMDEIGRFYLGAKAWEATNQLQDEEIDPKFVEEILALFQSEEPLDEAGMAKVKEAVDAGIITFEDDD</sequence>
<gene>
    <name evidence="1" type="ORF">SAMN05192558_101234</name>
</gene>
<protein>
    <submittedName>
        <fullName evidence="1">Uncharacterized protein</fullName>
    </submittedName>
</protein>
<reference evidence="2" key="1">
    <citation type="submission" date="2016-10" db="EMBL/GenBank/DDBJ databases">
        <authorList>
            <person name="Varghese N."/>
            <person name="Submissions S."/>
        </authorList>
    </citation>
    <scope>NUCLEOTIDE SEQUENCE [LARGE SCALE GENOMIC DNA]</scope>
    <source>
        <strain evidence="2">IBRC-M 10655</strain>
    </source>
</reference>
<evidence type="ECO:0000313" key="1">
    <source>
        <dbReference type="EMBL" id="SDN89790.1"/>
    </source>
</evidence>